<dbReference type="VEuPathDB" id="TrichDB:TVAG_133160"/>
<proteinExistence type="predicted"/>
<evidence type="ECO:0000313" key="2">
    <source>
        <dbReference type="Proteomes" id="UP000001542"/>
    </source>
</evidence>
<name>A2EDJ3_TRIV3</name>
<reference evidence="1" key="2">
    <citation type="journal article" date="2007" name="Science">
        <title>Draft genome sequence of the sexually transmitted pathogen Trichomonas vaginalis.</title>
        <authorList>
            <person name="Carlton J.M."/>
            <person name="Hirt R.P."/>
            <person name="Silva J.C."/>
            <person name="Delcher A.L."/>
            <person name="Schatz M."/>
            <person name="Zhao Q."/>
            <person name="Wortman J.R."/>
            <person name="Bidwell S.L."/>
            <person name="Alsmark U.C.M."/>
            <person name="Besteiro S."/>
            <person name="Sicheritz-Ponten T."/>
            <person name="Noel C.J."/>
            <person name="Dacks J.B."/>
            <person name="Foster P.G."/>
            <person name="Simillion C."/>
            <person name="Van de Peer Y."/>
            <person name="Miranda-Saavedra D."/>
            <person name="Barton G.J."/>
            <person name="Westrop G.D."/>
            <person name="Mueller S."/>
            <person name="Dessi D."/>
            <person name="Fiori P.L."/>
            <person name="Ren Q."/>
            <person name="Paulsen I."/>
            <person name="Zhang H."/>
            <person name="Bastida-Corcuera F.D."/>
            <person name="Simoes-Barbosa A."/>
            <person name="Brown M.T."/>
            <person name="Hayes R.D."/>
            <person name="Mukherjee M."/>
            <person name="Okumura C.Y."/>
            <person name="Schneider R."/>
            <person name="Smith A.J."/>
            <person name="Vanacova S."/>
            <person name="Villalvazo M."/>
            <person name="Haas B.J."/>
            <person name="Pertea M."/>
            <person name="Feldblyum T.V."/>
            <person name="Utterback T.R."/>
            <person name="Shu C.L."/>
            <person name="Osoegawa K."/>
            <person name="de Jong P.J."/>
            <person name="Hrdy I."/>
            <person name="Horvathova L."/>
            <person name="Zubacova Z."/>
            <person name="Dolezal P."/>
            <person name="Malik S.B."/>
            <person name="Logsdon J.M. Jr."/>
            <person name="Henze K."/>
            <person name="Gupta A."/>
            <person name="Wang C.C."/>
            <person name="Dunne R.L."/>
            <person name="Upcroft J.A."/>
            <person name="Upcroft P."/>
            <person name="White O."/>
            <person name="Salzberg S.L."/>
            <person name="Tang P."/>
            <person name="Chiu C.-H."/>
            <person name="Lee Y.-S."/>
            <person name="Embley T.M."/>
            <person name="Coombs G.H."/>
            <person name="Mottram J.C."/>
            <person name="Tachezy J."/>
            <person name="Fraser-Liggett C.M."/>
            <person name="Johnson P.J."/>
        </authorList>
    </citation>
    <scope>NUCLEOTIDE SEQUENCE [LARGE SCALE GENOMIC DNA]</scope>
    <source>
        <strain evidence="1">G3</strain>
    </source>
</reference>
<dbReference type="KEGG" id="tva:4767174"/>
<sequence>MFVNGSSFAFCRNLKLIVHDDHPIFCVTSHELYIKSSMTVVCVFGLQEEIYEVSEGMKSFDELSLQLSEYDYLYRRDPDTDEIVMTLNSERIPILKLPKSVISLDESAMSYSFYTPFSINKTGYKMINPTKLPEEYSRSGALMYPRNPEGIFQLYKVFTTEMTPASWEHNVPTAVKNTDKLILNRDRFNRYSVINRKKYIEYEYVEVDEKGKEVLINTTRVLAE</sequence>
<evidence type="ECO:0000313" key="1">
    <source>
        <dbReference type="EMBL" id="EAY09258.1"/>
    </source>
</evidence>
<dbReference type="RefSeq" id="XP_001321481.1">
    <property type="nucleotide sequence ID" value="XM_001321446.1"/>
</dbReference>
<dbReference type="EMBL" id="DS113361">
    <property type="protein sequence ID" value="EAY09258.1"/>
    <property type="molecule type" value="Genomic_DNA"/>
</dbReference>
<reference evidence="1" key="1">
    <citation type="submission" date="2006-10" db="EMBL/GenBank/DDBJ databases">
        <authorList>
            <person name="Amadeo P."/>
            <person name="Zhao Q."/>
            <person name="Wortman J."/>
            <person name="Fraser-Liggett C."/>
            <person name="Carlton J."/>
        </authorList>
    </citation>
    <scope>NUCLEOTIDE SEQUENCE</scope>
    <source>
        <strain evidence="1">G3</strain>
    </source>
</reference>
<gene>
    <name evidence="1" type="ORF">TVAG_133160</name>
</gene>
<dbReference type="AlphaFoldDB" id="A2EDJ3"/>
<dbReference type="InParanoid" id="A2EDJ3"/>
<organism evidence="1 2">
    <name type="scientific">Trichomonas vaginalis (strain ATCC PRA-98 / G3)</name>
    <dbReference type="NCBI Taxonomy" id="412133"/>
    <lineage>
        <taxon>Eukaryota</taxon>
        <taxon>Metamonada</taxon>
        <taxon>Parabasalia</taxon>
        <taxon>Trichomonadida</taxon>
        <taxon>Trichomonadidae</taxon>
        <taxon>Trichomonas</taxon>
    </lineage>
</organism>
<dbReference type="Proteomes" id="UP000001542">
    <property type="component" value="Unassembled WGS sequence"/>
</dbReference>
<protein>
    <submittedName>
        <fullName evidence="1">Uncharacterized protein</fullName>
    </submittedName>
</protein>
<keyword evidence="2" id="KW-1185">Reference proteome</keyword>
<accession>A2EDJ3</accession>
<dbReference type="VEuPathDB" id="TrichDB:TVAGG3_0905770"/>